<accession>A0A0C3BYE2</accession>
<dbReference type="Proteomes" id="UP000053424">
    <property type="component" value="Unassembled WGS sequence"/>
</dbReference>
<organism evidence="1 2">
    <name type="scientific">Hebeloma cylindrosporum</name>
    <dbReference type="NCBI Taxonomy" id="76867"/>
    <lineage>
        <taxon>Eukaryota</taxon>
        <taxon>Fungi</taxon>
        <taxon>Dikarya</taxon>
        <taxon>Basidiomycota</taxon>
        <taxon>Agaricomycotina</taxon>
        <taxon>Agaricomycetes</taxon>
        <taxon>Agaricomycetidae</taxon>
        <taxon>Agaricales</taxon>
        <taxon>Agaricineae</taxon>
        <taxon>Hymenogastraceae</taxon>
        <taxon>Hebeloma</taxon>
    </lineage>
</organism>
<evidence type="ECO:0000313" key="1">
    <source>
        <dbReference type="EMBL" id="KIM36466.1"/>
    </source>
</evidence>
<dbReference type="HOGENOM" id="CLU_1594736_0_0_1"/>
<gene>
    <name evidence="1" type="ORF">M413DRAFT_449170</name>
</gene>
<protein>
    <submittedName>
        <fullName evidence="1">Uncharacterized protein</fullName>
    </submittedName>
</protein>
<keyword evidence="2" id="KW-1185">Reference proteome</keyword>
<proteinExistence type="predicted"/>
<reference evidence="1 2" key="1">
    <citation type="submission" date="2014-04" db="EMBL/GenBank/DDBJ databases">
        <authorList>
            <consortium name="DOE Joint Genome Institute"/>
            <person name="Kuo A."/>
            <person name="Gay G."/>
            <person name="Dore J."/>
            <person name="Kohler A."/>
            <person name="Nagy L.G."/>
            <person name="Floudas D."/>
            <person name="Copeland A."/>
            <person name="Barry K.W."/>
            <person name="Cichocki N."/>
            <person name="Veneault-Fourrey C."/>
            <person name="LaButti K."/>
            <person name="Lindquist E.A."/>
            <person name="Lipzen A."/>
            <person name="Lundell T."/>
            <person name="Morin E."/>
            <person name="Murat C."/>
            <person name="Sun H."/>
            <person name="Tunlid A."/>
            <person name="Henrissat B."/>
            <person name="Grigoriev I.V."/>
            <person name="Hibbett D.S."/>
            <person name="Martin F."/>
            <person name="Nordberg H.P."/>
            <person name="Cantor M.N."/>
            <person name="Hua S.X."/>
        </authorList>
    </citation>
    <scope>NUCLEOTIDE SEQUENCE [LARGE SCALE GENOMIC DNA]</scope>
    <source>
        <strain evidence="2">h7</strain>
    </source>
</reference>
<name>A0A0C3BYE2_HEBCY</name>
<sequence length="167" mass="19090">MSTPNTDNGGNRSILDKIMFDLAFFYREKLALDPVMLTRLTQEPPPPKGFKIPAIDAQGNKRVTYINAPIFVEFAFFAHYEGLRDRRALNDDDKKDLASLKDFGAIMQDAEKYKPLLSNEIFLVFKEFNRPLGDVFPFTAAQTYCIMEILGFVLRSILMSIHPAFQD</sequence>
<dbReference type="EMBL" id="KN831805">
    <property type="protein sequence ID" value="KIM36466.1"/>
    <property type="molecule type" value="Genomic_DNA"/>
</dbReference>
<dbReference type="AlphaFoldDB" id="A0A0C3BYE2"/>
<reference evidence="2" key="2">
    <citation type="submission" date="2015-01" db="EMBL/GenBank/DDBJ databases">
        <title>Evolutionary Origins and Diversification of the Mycorrhizal Mutualists.</title>
        <authorList>
            <consortium name="DOE Joint Genome Institute"/>
            <consortium name="Mycorrhizal Genomics Consortium"/>
            <person name="Kohler A."/>
            <person name="Kuo A."/>
            <person name="Nagy L.G."/>
            <person name="Floudas D."/>
            <person name="Copeland A."/>
            <person name="Barry K.W."/>
            <person name="Cichocki N."/>
            <person name="Veneault-Fourrey C."/>
            <person name="LaButti K."/>
            <person name="Lindquist E.A."/>
            <person name="Lipzen A."/>
            <person name="Lundell T."/>
            <person name="Morin E."/>
            <person name="Murat C."/>
            <person name="Riley R."/>
            <person name="Ohm R."/>
            <person name="Sun H."/>
            <person name="Tunlid A."/>
            <person name="Henrissat B."/>
            <person name="Grigoriev I.V."/>
            <person name="Hibbett D.S."/>
            <person name="Martin F."/>
        </authorList>
    </citation>
    <scope>NUCLEOTIDE SEQUENCE [LARGE SCALE GENOMIC DNA]</scope>
    <source>
        <strain evidence="2">h7</strain>
    </source>
</reference>
<evidence type="ECO:0000313" key="2">
    <source>
        <dbReference type="Proteomes" id="UP000053424"/>
    </source>
</evidence>